<organism evidence="3 4">
    <name type="scientific">Chiloscyllium punctatum</name>
    <name type="common">Brownbanded bambooshark</name>
    <name type="synonym">Hemiscyllium punctatum</name>
    <dbReference type="NCBI Taxonomy" id="137246"/>
    <lineage>
        <taxon>Eukaryota</taxon>
        <taxon>Metazoa</taxon>
        <taxon>Chordata</taxon>
        <taxon>Craniata</taxon>
        <taxon>Vertebrata</taxon>
        <taxon>Chondrichthyes</taxon>
        <taxon>Elasmobranchii</taxon>
        <taxon>Galeomorphii</taxon>
        <taxon>Galeoidea</taxon>
        <taxon>Orectolobiformes</taxon>
        <taxon>Hemiscylliidae</taxon>
        <taxon>Chiloscyllium</taxon>
    </lineage>
</organism>
<feature type="domain" description="N-terminal Ras-GEF" evidence="2">
    <location>
        <begin position="1"/>
        <end position="59"/>
    </location>
</feature>
<dbReference type="OrthoDB" id="21144at2759"/>
<evidence type="ECO:0000313" key="4">
    <source>
        <dbReference type="Proteomes" id="UP000287033"/>
    </source>
</evidence>
<dbReference type="EMBL" id="BEZZ01185543">
    <property type="protein sequence ID" value="GCC46329.1"/>
    <property type="molecule type" value="Genomic_DNA"/>
</dbReference>
<evidence type="ECO:0000256" key="1">
    <source>
        <dbReference type="PROSITE-ProRule" id="PRU00135"/>
    </source>
</evidence>
<dbReference type="Proteomes" id="UP000287033">
    <property type="component" value="Unassembled WGS sequence"/>
</dbReference>
<dbReference type="STRING" id="137246.A0A401TUK4"/>
<dbReference type="InterPro" id="IPR000651">
    <property type="entry name" value="Ras-like_Gua-exchang_fac_N"/>
</dbReference>
<sequence length="59" mass="6787">MAGTPEKILEYLLDTVSLETTYSNPTDSFLGDFLRTQTIFIPTTQFHRALLTQYPSSWE</sequence>
<proteinExistence type="predicted"/>
<dbReference type="AlphaFoldDB" id="A0A401TUK4"/>
<comment type="caution">
    <text evidence="3">The sequence shown here is derived from an EMBL/GenBank/DDBJ whole genome shotgun (WGS) entry which is preliminary data.</text>
</comment>
<protein>
    <recommendedName>
        <fullName evidence="2">N-terminal Ras-GEF domain-containing protein</fullName>
    </recommendedName>
</protein>
<gene>
    <name evidence="3" type="ORF">chiPu_0030518</name>
</gene>
<dbReference type="InterPro" id="IPR023578">
    <property type="entry name" value="Ras_GEF_dom_sf"/>
</dbReference>
<reference evidence="3 4" key="1">
    <citation type="journal article" date="2018" name="Nat. Ecol. Evol.">
        <title>Shark genomes provide insights into elasmobranch evolution and the origin of vertebrates.</title>
        <authorList>
            <person name="Hara Y"/>
            <person name="Yamaguchi K"/>
            <person name="Onimaru K"/>
            <person name="Kadota M"/>
            <person name="Koyanagi M"/>
            <person name="Keeley SD"/>
            <person name="Tatsumi K"/>
            <person name="Tanaka K"/>
            <person name="Motone F"/>
            <person name="Kageyama Y"/>
            <person name="Nozu R"/>
            <person name="Adachi N"/>
            <person name="Nishimura O"/>
            <person name="Nakagawa R"/>
            <person name="Tanegashima C"/>
            <person name="Kiyatake I"/>
            <person name="Matsumoto R"/>
            <person name="Murakumo K"/>
            <person name="Nishida K"/>
            <person name="Terakita A"/>
            <person name="Kuratani S"/>
            <person name="Sato K"/>
            <person name="Hyodo S Kuraku.S."/>
        </authorList>
    </citation>
    <scope>NUCLEOTIDE SEQUENCE [LARGE SCALE GENOMIC DNA]</scope>
</reference>
<feature type="non-terminal residue" evidence="3">
    <location>
        <position position="59"/>
    </location>
</feature>
<evidence type="ECO:0000313" key="3">
    <source>
        <dbReference type="EMBL" id="GCC46329.1"/>
    </source>
</evidence>
<dbReference type="PROSITE" id="PS50212">
    <property type="entry name" value="RASGEF_NTER"/>
    <property type="match status" value="1"/>
</dbReference>
<evidence type="ECO:0000259" key="2">
    <source>
        <dbReference type="PROSITE" id="PS50212"/>
    </source>
</evidence>
<name>A0A401TUK4_CHIPU</name>
<accession>A0A401TUK4</accession>
<dbReference type="GO" id="GO:0005085">
    <property type="term" value="F:guanyl-nucleotide exchange factor activity"/>
    <property type="evidence" value="ECO:0007669"/>
    <property type="project" value="UniProtKB-KW"/>
</dbReference>
<dbReference type="SUPFAM" id="SSF48366">
    <property type="entry name" value="Ras GEF"/>
    <property type="match status" value="1"/>
</dbReference>
<keyword evidence="1" id="KW-0344">Guanine-nucleotide releasing factor</keyword>
<keyword evidence="4" id="KW-1185">Reference proteome</keyword>
<dbReference type="Gene3D" id="1.20.870.10">
    <property type="entry name" value="Son of sevenless (SoS) protein Chain: S domain 1"/>
    <property type="match status" value="1"/>
</dbReference>